<organism evidence="4 5">
    <name type="scientific">Candidatus Schekmanbacteria bacterium RBG_16_38_10</name>
    <dbReference type="NCBI Taxonomy" id="1817879"/>
    <lineage>
        <taxon>Bacteria</taxon>
        <taxon>Candidatus Schekmaniibacteriota</taxon>
    </lineage>
</organism>
<dbReference type="GO" id="GO:0009103">
    <property type="term" value="P:lipopolysaccharide biosynthetic process"/>
    <property type="evidence" value="ECO:0007669"/>
    <property type="project" value="TreeGrafter"/>
</dbReference>
<feature type="domain" description="Glycosyltransferase subfamily 4-like N-terminal" evidence="3">
    <location>
        <begin position="13"/>
        <end position="174"/>
    </location>
</feature>
<dbReference type="PANTHER" id="PTHR46401">
    <property type="entry name" value="GLYCOSYLTRANSFERASE WBBK-RELATED"/>
    <property type="match status" value="1"/>
</dbReference>
<feature type="domain" description="Glycosyl transferase family 1" evidence="2">
    <location>
        <begin position="182"/>
        <end position="349"/>
    </location>
</feature>
<reference evidence="4 5" key="1">
    <citation type="journal article" date="2016" name="Nat. Commun.">
        <title>Thousands of microbial genomes shed light on interconnected biogeochemical processes in an aquifer system.</title>
        <authorList>
            <person name="Anantharaman K."/>
            <person name="Brown C.T."/>
            <person name="Hug L.A."/>
            <person name="Sharon I."/>
            <person name="Castelle C.J."/>
            <person name="Probst A.J."/>
            <person name="Thomas B.C."/>
            <person name="Singh A."/>
            <person name="Wilkins M.J."/>
            <person name="Karaoz U."/>
            <person name="Brodie E.L."/>
            <person name="Williams K.H."/>
            <person name="Hubbard S.S."/>
            <person name="Banfield J.F."/>
        </authorList>
    </citation>
    <scope>NUCLEOTIDE SEQUENCE [LARGE SCALE GENOMIC DNA]</scope>
</reference>
<dbReference type="InterPro" id="IPR028098">
    <property type="entry name" value="Glyco_trans_4-like_N"/>
</dbReference>
<proteinExistence type="predicted"/>
<dbReference type="Pfam" id="PF13439">
    <property type="entry name" value="Glyco_transf_4"/>
    <property type="match status" value="1"/>
</dbReference>
<evidence type="ECO:0000313" key="4">
    <source>
        <dbReference type="EMBL" id="OGL44070.1"/>
    </source>
</evidence>
<evidence type="ECO:0000256" key="1">
    <source>
        <dbReference type="ARBA" id="ARBA00022679"/>
    </source>
</evidence>
<dbReference type="GO" id="GO:0016757">
    <property type="term" value="F:glycosyltransferase activity"/>
    <property type="evidence" value="ECO:0007669"/>
    <property type="project" value="InterPro"/>
</dbReference>
<dbReference type="SUPFAM" id="SSF53756">
    <property type="entry name" value="UDP-Glycosyltransferase/glycogen phosphorylase"/>
    <property type="match status" value="1"/>
</dbReference>
<evidence type="ECO:0000259" key="3">
    <source>
        <dbReference type="Pfam" id="PF13439"/>
    </source>
</evidence>
<gene>
    <name evidence="4" type="ORF">A2W05_03345</name>
</gene>
<dbReference type="PANTHER" id="PTHR46401:SF2">
    <property type="entry name" value="GLYCOSYLTRANSFERASE WBBK-RELATED"/>
    <property type="match status" value="1"/>
</dbReference>
<keyword evidence="1" id="KW-0808">Transferase</keyword>
<evidence type="ECO:0000259" key="2">
    <source>
        <dbReference type="Pfam" id="PF00534"/>
    </source>
</evidence>
<accession>A0A1F7RRV1</accession>
<name>A0A1F7RRV1_9BACT</name>
<comment type="caution">
    <text evidence="4">The sequence shown here is derived from an EMBL/GenBank/DDBJ whole genome shotgun (WGS) entry which is preliminary data.</text>
</comment>
<protein>
    <recommendedName>
        <fullName evidence="6">Glycosyl transferase family 1 domain-containing protein</fullName>
    </recommendedName>
</protein>
<dbReference type="InterPro" id="IPR001296">
    <property type="entry name" value="Glyco_trans_1"/>
</dbReference>
<dbReference type="Gene3D" id="3.40.50.2000">
    <property type="entry name" value="Glycogen Phosphorylase B"/>
    <property type="match status" value="2"/>
</dbReference>
<dbReference type="AlphaFoldDB" id="A0A1F7RRV1"/>
<dbReference type="Proteomes" id="UP000178797">
    <property type="component" value="Unassembled WGS sequence"/>
</dbReference>
<sequence>MRIGINLLSISTGGAEIYVVNLIKNLALIDKENRYEVFISKEKRGQFDVEQHNFKFIELSSKLSIPYYRIIWEQFFLPIILKKDKIDVLFSSGNIDILFSPCKTVIAIQVIQPFAVPEMFPSKMRLYYLRAMIRLSSKMTDKIITVSKTTKNELIKYLNIPSSKIIPVYHGVDAHPNPLSKNEVKRKFGIKKNYILSISSVYKFKNYINLIRGFKILREKYNKNFQLVIVGKIIEKDYSLEMIRTIDELCLNYEVILIDGVPHNETYLLYSGANLYVFPSYCETFGMTQIEAMACGIPVVTSNISVMLEICGDAAVYFDPANPEDIADKMNHVLSDESVKNKLINNGLKRARDFSWEKSARDHLSVFEEVYRAGR</sequence>
<evidence type="ECO:0008006" key="6">
    <source>
        <dbReference type="Google" id="ProtNLM"/>
    </source>
</evidence>
<dbReference type="EMBL" id="MGDE01000195">
    <property type="protein sequence ID" value="OGL44070.1"/>
    <property type="molecule type" value="Genomic_DNA"/>
</dbReference>
<evidence type="ECO:0000313" key="5">
    <source>
        <dbReference type="Proteomes" id="UP000178797"/>
    </source>
</evidence>
<dbReference type="CDD" id="cd03809">
    <property type="entry name" value="GT4_MtfB-like"/>
    <property type="match status" value="1"/>
</dbReference>
<dbReference type="Pfam" id="PF00534">
    <property type="entry name" value="Glycos_transf_1"/>
    <property type="match status" value="1"/>
</dbReference>